<dbReference type="Proteomes" id="UP000235388">
    <property type="component" value="Unassembled WGS sequence"/>
</dbReference>
<dbReference type="AlphaFoldDB" id="A0A2N5W028"/>
<comment type="caution">
    <text evidence="1">The sequence shown here is derived from an EMBL/GenBank/DDBJ whole genome shotgun (WGS) entry which is preliminary data.</text>
</comment>
<accession>A0A2N5W028</accession>
<protein>
    <recommendedName>
        <fullName evidence="3">DUF4219 domain-containing protein</fullName>
    </recommendedName>
</protein>
<evidence type="ECO:0008006" key="3">
    <source>
        <dbReference type="Google" id="ProtNLM"/>
    </source>
</evidence>
<keyword evidence="2" id="KW-1185">Reference proteome</keyword>
<evidence type="ECO:0000313" key="1">
    <source>
        <dbReference type="EMBL" id="PLW55586.1"/>
    </source>
</evidence>
<reference evidence="1 2" key="1">
    <citation type="submission" date="2017-11" db="EMBL/GenBank/DDBJ databases">
        <title>De novo assembly and phasing of dikaryotic genomes from two isolates of Puccinia coronata f. sp. avenae, the causal agent of oat crown rust.</title>
        <authorList>
            <person name="Miller M.E."/>
            <person name="Zhang Y."/>
            <person name="Omidvar V."/>
            <person name="Sperschneider J."/>
            <person name="Schwessinger B."/>
            <person name="Raley C."/>
            <person name="Palmer J.M."/>
            <person name="Garnica D."/>
            <person name="Upadhyaya N."/>
            <person name="Rathjen J."/>
            <person name="Taylor J.M."/>
            <person name="Park R.F."/>
            <person name="Dodds P.N."/>
            <person name="Hirsch C.D."/>
            <person name="Kianian S.F."/>
            <person name="Figueroa M."/>
        </authorList>
    </citation>
    <scope>NUCLEOTIDE SEQUENCE [LARGE SCALE GENOMIC DNA]</scope>
    <source>
        <strain evidence="1">12NC29</strain>
    </source>
</reference>
<proteinExistence type="predicted"/>
<sequence>MTDKIETTLKADYLPILDGTNYTNWSGRIKEIPAPVTEAPRSLTLILSDISKSNILPYGRQGPHAFVTSIVDSTPSHYNQALKSAELDGWIGAICTELDAMKRLGVWEVVDRLAGIKTLGFVHKVSRKRMGLISQKPLLQPGV</sequence>
<dbReference type="EMBL" id="PGCJ01000030">
    <property type="protein sequence ID" value="PLW55586.1"/>
    <property type="molecule type" value="Genomic_DNA"/>
</dbReference>
<name>A0A2N5W028_9BASI</name>
<organism evidence="1 2">
    <name type="scientific">Puccinia coronata f. sp. avenae</name>
    <dbReference type="NCBI Taxonomy" id="200324"/>
    <lineage>
        <taxon>Eukaryota</taxon>
        <taxon>Fungi</taxon>
        <taxon>Dikarya</taxon>
        <taxon>Basidiomycota</taxon>
        <taxon>Pucciniomycotina</taxon>
        <taxon>Pucciniomycetes</taxon>
        <taxon>Pucciniales</taxon>
        <taxon>Pucciniaceae</taxon>
        <taxon>Puccinia</taxon>
    </lineage>
</organism>
<evidence type="ECO:0000313" key="2">
    <source>
        <dbReference type="Proteomes" id="UP000235388"/>
    </source>
</evidence>
<gene>
    <name evidence="1" type="ORF">PCANC_03533</name>
</gene>